<protein>
    <recommendedName>
        <fullName evidence="4">C2H2-type domain-containing protein</fullName>
    </recommendedName>
</protein>
<sequence length="431" mass="48611">MSTTLSPSKRYMAAFAANAKAIAAAAGRPGQLPQLCFPSDFDENGDFHRKLYLPDQHVPIEDLSFPLFDVDSRNPDYTVDYNLKLYPEDEKLMQTSPDWKVRWELDGKLWLCELQGFRPSINPLAPFELPDDIIICSELEITTDSVRECWVKAVVQFPLIPPHQLLPIVSTRMVVNIGCPFPGCHHIIYETGDVEDHLANAHFSDDPARTWLNLNPISKVPKDVECSCIYDRATGNELLNSPDDMNRREFLDHVVQEHFYAEAVHCRFCGIPVTGVDKYPKHMTHQCPVLKPWYNATEIPVDVNADGEDVVMNEVESPSKRRRWELGPPRRSAHLAVATAKADDIEPDSDNDEPMGGSISDMDDSTDEHIECSPAQVPVTDSLDMLDAMNELTALSDDEKSVPAVEATPTRRSLRIKSKPRKTWSKRDFGK</sequence>
<feature type="region of interest" description="Disordered" evidence="1">
    <location>
        <begin position="339"/>
        <end position="369"/>
    </location>
</feature>
<evidence type="ECO:0000256" key="1">
    <source>
        <dbReference type="SAM" id="MobiDB-lite"/>
    </source>
</evidence>
<evidence type="ECO:0000313" key="3">
    <source>
        <dbReference type="Proteomes" id="UP000054988"/>
    </source>
</evidence>
<dbReference type="Proteomes" id="UP000054988">
    <property type="component" value="Unassembled WGS sequence"/>
</dbReference>
<feature type="compositionally biased region" description="Basic residues" evidence="1">
    <location>
        <begin position="412"/>
        <end position="424"/>
    </location>
</feature>
<feature type="region of interest" description="Disordered" evidence="1">
    <location>
        <begin position="394"/>
        <end position="431"/>
    </location>
</feature>
<name>A0A0W0F458_MONRR</name>
<comment type="caution">
    <text evidence="2">The sequence shown here is derived from an EMBL/GenBank/DDBJ whole genome shotgun (WGS) entry which is preliminary data.</text>
</comment>
<evidence type="ECO:0008006" key="4">
    <source>
        <dbReference type="Google" id="ProtNLM"/>
    </source>
</evidence>
<evidence type="ECO:0000313" key="2">
    <source>
        <dbReference type="EMBL" id="KTB31120.1"/>
    </source>
</evidence>
<dbReference type="AlphaFoldDB" id="A0A0W0F458"/>
<gene>
    <name evidence="2" type="ORF">WG66_16283</name>
</gene>
<organism evidence="2 3">
    <name type="scientific">Moniliophthora roreri</name>
    <name type="common">Frosty pod rot fungus</name>
    <name type="synonym">Monilia roreri</name>
    <dbReference type="NCBI Taxonomy" id="221103"/>
    <lineage>
        <taxon>Eukaryota</taxon>
        <taxon>Fungi</taxon>
        <taxon>Dikarya</taxon>
        <taxon>Basidiomycota</taxon>
        <taxon>Agaricomycotina</taxon>
        <taxon>Agaricomycetes</taxon>
        <taxon>Agaricomycetidae</taxon>
        <taxon>Agaricales</taxon>
        <taxon>Marasmiineae</taxon>
        <taxon>Marasmiaceae</taxon>
        <taxon>Moniliophthora</taxon>
    </lineage>
</organism>
<dbReference type="EMBL" id="LATX01002350">
    <property type="protein sequence ID" value="KTB31120.1"/>
    <property type="molecule type" value="Genomic_DNA"/>
</dbReference>
<reference evidence="2 3" key="1">
    <citation type="submission" date="2015-12" db="EMBL/GenBank/DDBJ databases">
        <title>Draft genome sequence of Moniliophthora roreri, the causal agent of frosty pod rot of cacao.</title>
        <authorList>
            <person name="Aime M.C."/>
            <person name="Diaz-Valderrama J.R."/>
            <person name="Kijpornyongpan T."/>
            <person name="Phillips-Mora W."/>
        </authorList>
    </citation>
    <scope>NUCLEOTIDE SEQUENCE [LARGE SCALE GENOMIC DNA]</scope>
    <source>
        <strain evidence="2 3">MCA 2952</strain>
    </source>
</reference>
<accession>A0A0W0F458</accession>
<proteinExistence type="predicted"/>